<proteinExistence type="predicted"/>
<sequence>MHLLIAEDSQRISATLAKGLRESEYDVTVVGKGSDALTCFNNRKPDLILLDLGLPDMDGLDVLNRIRETDPILPVILITARDKIDDRVRGLDAGADDYLVKPFAFAELQARIRALLRRGKKPADTTIKIADLEIDPVRRKVDRAGCSIELTPREFDILYFLASRTGEPVPREMLAREVLQTASHSVSYDNIIDVHISNLRKKIDTGAPVKLLHTLRGIGFTLEERS</sequence>
<gene>
    <name evidence="10" type="ORF">P9H32_16115</name>
</gene>
<dbReference type="PROSITE" id="PS50110">
    <property type="entry name" value="RESPONSE_REGULATORY"/>
    <property type="match status" value="1"/>
</dbReference>
<evidence type="ECO:0000259" key="9">
    <source>
        <dbReference type="PROSITE" id="PS51755"/>
    </source>
</evidence>
<dbReference type="RefSeq" id="WP_322609932.1">
    <property type="nucleotide sequence ID" value="NZ_JARVCO010000012.1"/>
</dbReference>
<dbReference type="Gene3D" id="3.40.50.2300">
    <property type="match status" value="1"/>
</dbReference>
<dbReference type="PROSITE" id="PS51755">
    <property type="entry name" value="OMPR_PHOB"/>
    <property type="match status" value="1"/>
</dbReference>
<evidence type="ECO:0000259" key="8">
    <source>
        <dbReference type="PROSITE" id="PS50110"/>
    </source>
</evidence>
<dbReference type="Pfam" id="PF00072">
    <property type="entry name" value="Response_reg"/>
    <property type="match status" value="1"/>
</dbReference>
<keyword evidence="3" id="KW-0805">Transcription regulation</keyword>
<dbReference type="InterPro" id="IPR001789">
    <property type="entry name" value="Sig_transdc_resp-reg_receiver"/>
</dbReference>
<feature type="DNA-binding region" description="OmpR/PhoB-type" evidence="7">
    <location>
        <begin position="124"/>
        <end position="224"/>
    </location>
</feature>
<dbReference type="Pfam" id="PF00486">
    <property type="entry name" value="Trans_reg_C"/>
    <property type="match status" value="1"/>
</dbReference>
<dbReference type="Gene3D" id="6.10.250.690">
    <property type="match status" value="1"/>
</dbReference>
<keyword evidence="5" id="KW-0804">Transcription</keyword>
<evidence type="ECO:0000256" key="4">
    <source>
        <dbReference type="ARBA" id="ARBA00023125"/>
    </source>
</evidence>
<evidence type="ECO:0000313" key="10">
    <source>
        <dbReference type="EMBL" id="MDZ8120157.1"/>
    </source>
</evidence>
<evidence type="ECO:0000256" key="2">
    <source>
        <dbReference type="ARBA" id="ARBA00023012"/>
    </source>
</evidence>
<dbReference type="InterPro" id="IPR011006">
    <property type="entry name" value="CheY-like_superfamily"/>
</dbReference>
<feature type="modified residue" description="4-aspartylphosphate" evidence="6">
    <location>
        <position position="51"/>
    </location>
</feature>
<protein>
    <submittedName>
        <fullName evidence="10">Response regulator transcription factor</fullName>
    </submittedName>
</protein>
<comment type="caution">
    <text evidence="10">The sequence shown here is derived from an EMBL/GenBank/DDBJ whole genome shotgun (WGS) entry which is preliminary data.</text>
</comment>
<evidence type="ECO:0000256" key="6">
    <source>
        <dbReference type="PROSITE-ProRule" id="PRU00169"/>
    </source>
</evidence>
<dbReference type="SMART" id="SM00448">
    <property type="entry name" value="REC"/>
    <property type="match status" value="1"/>
</dbReference>
<dbReference type="Gene3D" id="1.10.10.10">
    <property type="entry name" value="Winged helix-like DNA-binding domain superfamily/Winged helix DNA-binding domain"/>
    <property type="match status" value="1"/>
</dbReference>
<name>A0ABU5N138_9BACT</name>
<dbReference type="Proteomes" id="UP001290861">
    <property type="component" value="Unassembled WGS sequence"/>
</dbReference>
<feature type="domain" description="Response regulatory" evidence="8">
    <location>
        <begin position="2"/>
        <end position="116"/>
    </location>
</feature>
<evidence type="ECO:0000256" key="3">
    <source>
        <dbReference type="ARBA" id="ARBA00023015"/>
    </source>
</evidence>
<dbReference type="InterPro" id="IPR036388">
    <property type="entry name" value="WH-like_DNA-bd_sf"/>
</dbReference>
<keyword evidence="1 6" id="KW-0597">Phosphoprotein</keyword>
<keyword evidence="4 7" id="KW-0238">DNA-binding</keyword>
<organism evidence="10 11">
    <name type="scientific">Pontiella agarivorans</name>
    <dbReference type="NCBI Taxonomy" id="3038953"/>
    <lineage>
        <taxon>Bacteria</taxon>
        <taxon>Pseudomonadati</taxon>
        <taxon>Kiritimatiellota</taxon>
        <taxon>Kiritimatiellia</taxon>
        <taxon>Kiritimatiellales</taxon>
        <taxon>Pontiellaceae</taxon>
        <taxon>Pontiella</taxon>
    </lineage>
</organism>
<dbReference type="InterPro" id="IPR039420">
    <property type="entry name" value="WalR-like"/>
</dbReference>
<dbReference type="SUPFAM" id="SSF52172">
    <property type="entry name" value="CheY-like"/>
    <property type="match status" value="1"/>
</dbReference>
<keyword evidence="2" id="KW-0902">Two-component regulatory system</keyword>
<dbReference type="PANTHER" id="PTHR48111:SF22">
    <property type="entry name" value="REGULATOR OF RPOS"/>
    <property type="match status" value="1"/>
</dbReference>
<reference evidence="10 11" key="1">
    <citation type="journal article" date="2024" name="Appl. Environ. Microbiol.">
        <title>Pontiella agarivorans sp. nov., a novel marine anaerobic bacterium capable of degrading macroalgal polysaccharides and fixing nitrogen.</title>
        <authorList>
            <person name="Liu N."/>
            <person name="Kivenson V."/>
            <person name="Peng X."/>
            <person name="Cui Z."/>
            <person name="Lankiewicz T.S."/>
            <person name="Gosselin K.M."/>
            <person name="English C.J."/>
            <person name="Blair E.M."/>
            <person name="O'Malley M.A."/>
            <person name="Valentine D.L."/>
        </authorList>
    </citation>
    <scope>NUCLEOTIDE SEQUENCE [LARGE SCALE GENOMIC DNA]</scope>
    <source>
        <strain evidence="10 11">NLcol2</strain>
    </source>
</reference>
<evidence type="ECO:0000313" key="11">
    <source>
        <dbReference type="Proteomes" id="UP001290861"/>
    </source>
</evidence>
<dbReference type="InterPro" id="IPR001867">
    <property type="entry name" value="OmpR/PhoB-type_DNA-bd"/>
</dbReference>
<dbReference type="EMBL" id="JARVCO010000012">
    <property type="protein sequence ID" value="MDZ8120157.1"/>
    <property type="molecule type" value="Genomic_DNA"/>
</dbReference>
<evidence type="ECO:0000256" key="5">
    <source>
        <dbReference type="ARBA" id="ARBA00023163"/>
    </source>
</evidence>
<dbReference type="PANTHER" id="PTHR48111">
    <property type="entry name" value="REGULATOR OF RPOS"/>
    <property type="match status" value="1"/>
</dbReference>
<evidence type="ECO:0000256" key="1">
    <source>
        <dbReference type="ARBA" id="ARBA00022553"/>
    </source>
</evidence>
<accession>A0ABU5N138</accession>
<dbReference type="CDD" id="cd00383">
    <property type="entry name" value="trans_reg_C"/>
    <property type="match status" value="1"/>
</dbReference>
<feature type="domain" description="OmpR/PhoB-type" evidence="9">
    <location>
        <begin position="124"/>
        <end position="224"/>
    </location>
</feature>
<keyword evidence="11" id="KW-1185">Reference proteome</keyword>
<dbReference type="SMART" id="SM00862">
    <property type="entry name" value="Trans_reg_C"/>
    <property type="match status" value="1"/>
</dbReference>
<evidence type="ECO:0000256" key="7">
    <source>
        <dbReference type="PROSITE-ProRule" id="PRU01091"/>
    </source>
</evidence>